<dbReference type="Proteomes" id="UP000263900">
    <property type="component" value="Chromosome"/>
</dbReference>
<dbReference type="Gene3D" id="2.60.40.10">
    <property type="entry name" value="Immunoglobulins"/>
    <property type="match status" value="1"/>
</dbReference>
<dbReference type="OrthoDB" id="9805017at2"/>
<dbReference type="AlphaFoldDB" id="A0A3B7MHT8"/>
<feature type="domain" description="DUF7619" evidence="2">
    <location>
        <begin position="196"/>
        <end position="246"/>
    </location>
</feature>
<dbReference type="SUPFAM" id="SSF49265">
    <property type="entry name" value="Fibronectin type III"/>
    <property type="match status" value="1"/>
</dbReference>
<dbReference type="RefSeq" id="WP_119048578.1">
    <property type="nucleotide sequence ID" value="NZ_CP032157.1"/>
</dbReference>
<reference evidence="3 4" key="1">
    <citation type="submission" date="2018-09" db="EMBL/GenBank/DDBJ databases">
        <title>Genome sequencing of strain 6GH32-13.</title>
        <authorList>
            <person name="Weon H.-Y."/>
            <person name="Heo J."/>
            <person name="Kwon S.-W."/>
        </authorList>
    </citation>
    <scope>NUCLEOTIDE SEQUENCE [LARGE SCALE GENOMIC DNA]</scope>
    <source>
        <strain evidence="3 4">5GH32-13</strain>
    </source>
</reference>
<evidence type="ECO:0000256" key="1">
    <source>
        <dbReference type="SAM" id="SignalP"/>
    </source>
</evidence>
<keyword evidence="1" id="KW-0732">Signal</keyword>
<gene>
    <name evidence="3" type="ORF">D3H65_01585</name>
</gene>
<feature type="chain" id="PRO_5017814565" description="DUF7619 domain-containing protein" evidence="1">
    <location>
        <begin position="24"/>
        <end position="597"/>
    </location>
</feature>
<dbReference type="InterPro" id="IPR055353">
    <property type="entry name" value="DUF7619"/>
</dbReference>
<feature type="signal peptide" evidence="1">
    <location>
        <begin position="1"/>
        <end position="23"/>
    </location>
</feature>
<accession>A0A3B7MHT8</accession>
<dbReference type="Pfam" id="PF24595">
    <property type="entry name" value="DUF7619"/>
    <property type="match status" value="1"/>
</dbReference>
<keyword evidence="4" id="KW-1185">Reference proteome</keyword>
<evidence type="ECO:0000259" key="2">
    <source>
        <dbReference type="Pfam" id="PF24595"/>
    </source>
</evidence>
<dbReference type="KEGG" id="pseg:D3H65_01585"/>
<dbReference type="InterPro" id="IPR036116">
    <property type="entry name" value="FN3_sf"/>
</dbReference>
<evidence type="ECO:0000313" key="3">
    <source>
        <dbReference type="EMBL" id="AXY72740.1"/>
    </source>
</evidence>
<organism evidence="3 4">
    <name type="scientific">Paraflavitalea soli</name>
    <dbReference type="NCBI Taxonomy" id="2315862"/>
    <lineage>
        <taxon>Bacteria</taxon>
        <taxon>Pseudomonadati</taxon>
        <taxon>Bacteroidota</taxon>
        <taxon>Chitinophagia</taxon>
        <taxon>Chitinophagales</taxon>
        <taxon>Chitinophagaceae</taxon>
        <taxon>Paraflavitalea</taxon>
    </lineage>
</organism>
<proteinExistence type="predicted"/>
<dbReference type="InterPro" id="IPR013783">
    <property type="entry name" value="Ig-like_fold"/>
</dbReference>
<name>A0A3B7MHT8_9BACT</name>
<sequence>MHYNILKKVVLIISLILPITLFAQPKQCKPPGDTIPPCPQMGCLRPDCLCPPDPPPGPRMPVLAPKDPNEIIGPRGFDSLKWVSIKATLSYKILFENDPDFATAPAQKVIIYCPIHPNINPNSLRLGDFGFGPFNFSVPPNSTTFSRRLDVKDSLGVFVDVTAGLDLANRRAFWILESIDPATGLANTVAANGGFLPVNDSLTHKGEGYVTFTVIANRNTSTRDSINKQASIIFDVNEPIATNTTLNIIDAVAPVSSVLALPSLVDNVFTISWTAKDDSLGSGVKEYALYYSKNNGPYTLYQKNIDSTHLSFTGEKGATYSFYTLATDYTGNEETPKSAGEQLVTIKGEGLLVAARAFLQGGYNAVNGMMIDSLRSLYLLPATEPYRALGFTAVNNPTIETPKAGVLDSVEAKGITDWVWLELRNSSTPTQVVANRAALIRRDGSIVDMDGYSPVFFNKVIEGNYYLAIRHRNHFGVMTAAPLALTKTSAAVIDFTNPATATWGTDAQRNQNGVMMMWAGDINKDGFIKYNGSANDKVMILAKVGLANPNNILTMYDVNDLNLDGKIKYNGSANDKTIILSNVGIATPNNILVEQLP</sequence>
<evidence type="ECO:0000313" key="4">
    <source>
        <dbReference type="Proteomes" id="UP000263900"/>
    </source>
</evidence>
<protein>
    <recommendedName>
        <fullName evidence="2">DUF7619 domain-containing protein</fullName>
    </recommendedName>
</protein>
<dbReference type="EMBL" id="CP032157">
    <property type="protein sequence ID" value="AXY72740.1"/>
    <property type="molecule type" value="Genomic_DNA"/>
</dbReference>